<evidence type="ECO:0000259" key="2">
    <source>
        <dbReference type="Pfam" id="PF13785"/>
    </source>
</evidence>
<keyword evidence="1" id="KW-0472">Membrane</keyword>
<proteinExistence type="predicted"/>
<feature type="transmembrane region" description="Helical" evidence="1">
    <location>
        <begin position="436"/>
        <end position="454"/>
    </location>
</feature>
<protein>
    <submittedName>
        <fullName evidence="3">DUF4178 domain-containing protein</fullName>
    </submittedName>
</protein>
<keyword evidence="1" id="KW-1133">Transmembrane helix</keyword>
<keyword evidence="1" id="KW-0812">Transmembrane</keyword>
<dbReference type="InterPro" id="IPR025235">
    <property type="entry name" value="DUF4178"/>
</dbReference>
<dbReference type="Pfam" id="PF13785">
    <property type="entry name" value="DUF4178"/>
    <property type="match status" value="2"/>
</dbReference>
<dbReference type="RefSeq" id="WP_163963517.1">
    <property type="nucleotide sequence ID" value="NZ_JAAIVB010000038.1"/>
</dbReference>
<comment type="caution">
    <text evidence="3">The sequence shown here is derived from an EMBL/GenBank/DDBJ whole genome shotgun (WGS) entry which is preliminary data.</text>
</comment>
<dbReference type="EMBL" id="JAAIVB010000038">
    <property type="protein sequence ID" value="NEX61869.1"/>
    <property type="molecule type" value="Genomic_DNA"/>
</dbReference>
<sequence length="489" mass="53957">MQTVSCPNCGAQVSFRSAASVMAVCEYCQSTLLKDADSVRNIGKVAEALEDYSPIQITTSGSYENRAFSVVGRIQLRYDAGYWNEWYVLFDDGSDGWLSDASGQYVMTVPAQDPSPPAFDSLHPGQAHQHGGDTWFVSDIRTARCISWNGELPFRVGRGWEAKVADLRCGHRFLTLDYSDGDVPAAYLGKAVTLEGLRCQLLRDKDAIAQSAGHFRGQTAALDCPSCGSGIAYKAGMAFHVVCPACHAEVDCSTDKALVLKKAEELERVTTTLALGDKGRIDGQDYDLIGLLQCDSGEEGDPGWTEYLLHHPERGFLWLVESDQGWDRVDVLNEWPAARGDSEVAVDGVTYRRGERYDSIVRYAAGAFNWRVSVDDRTHLREFTSGERKVTAESNPNEVVWTKSARIPARQVGEWFKKKDLAATPEPAASVPGPRLGFRPAFLFSLLLLLLNLPISIGSGSRGLRLILIAALLLWIPVFVIRHFTKERE</sequence>
<accession>A0A6B3SW44</accession>
<dbReference type="AlphaFoldDB" id="A0A6B3SW44"/>
<evidence type="ECO:0000313" key="3">
    <source>
        <dbReference type="EMBL" id="NEX61869.1"/>
    </source>
</evidence>
<dbReference type="Proteomes" id="UP000482155">
    <property type="component" value="Unassembled WGS sequence"/>
</dbReference>
<feature type="domain" description="DUF4178" evidence="2">
    <location>
        <begin position="275"/>
        <end position="408"/>
    </location>
</feature>
<feature type="domain" description="DUF4178" evidence="2">
    <location>
        <begin position="60"/>
        <end position="192"/>
    </location>
</feature>
<feature type="transmembrane region" description="Helical" evidence="1">
    <location>
        <begin position="466"/>
        <end position="485"/>
    </location>
</feature>
<name>A0A6B3SW44_9BURK</name>
<reference evidence="3 4" key="1">
    <citation type="submission" date="2020-02" db="EMBL/GenBank/DDBJ databases">
        <authorList>
            <person name="Kim M.K."/>
        </authorList>
    </citation>
    <scope>NUCLEOTIDE SEQUENCE [LARGE SCALE GENOMIC DNA]</scope>
    <source>
        <strain evidence="3 4">17J57-3</strain>
    </source>
</reference>
<gene>
    <name evidence="3" type="ORF">G3574_12330</name>
</gene>
<evidence type="ECO:0000313" key="4">
    <source>
        <dbReference type="Proteomes" id="UP000482155"/>
    </source>
</evidence>
<organism evidence="3 4">
    <name type="scientific">Noviherbaspirillum galbum</name>
    <dbReference type="NCBI Taxonomy" id="2709383"/>
    <lineage>
        <taxon>Bacteria</taxon>
        <taxon>Pseudomonadati</taxon>
        <taxon>Pseudomonadota</taxon>
        <taxon>Betaproteobacteria</taxon>
        <taxon>Burkholderiales</taxon>
        <taxon>Oxalobacteraceae</taxon>
        <taxon>Noviherbaspirillum</taxon>
    </lineage>
</organism>
<keyword evidence="4" id="KW-1185">Reference proteome</keyword>
<evidence type="ECO:0000256" key="1">
    <source>
        <dbReference type="SAM" id="Phobius"/>
    </source>
</evidence>